<comment type="caution">
    <text evidence="7">The sequence shown here is derived from an EMBL/GenBank/DDBJ whole genome shotgun (WGS) entry which is preliminary data.</text>
</comment>
<dbReference type="GO" id="GO:0005886">
    <property type="term" value="C:plasma membrane"/>
    <property type="evidence" value="ECO:0007669"/>
    <property type="project" value="UniProtKB-SubCell"/>
</dbReference>
<comment type="subcellular location">
    <subcellularLocation>
        <location evidence="1">Cell membrane</location>
        <topology evidence="1">Multi-pass membrane protein</topology>
    </subcellularLocation>
</comment>
<sequence>MPLQRNNVHRTRLPTARIIRYFQSVILPAKPVQLLIQTGRLWSQNQGNQMAAALAYYALLSLFPLLLVALSGLGYFLGPSSAGFQTIKASIEQFLPETVHDLVQETMYALHQSSTGAGLVGFILLLFSASTVFTSLRVAINQIWQSSYSRPQRPSLQGAVLSILLNRLLAFLLVIGTALLLFLSLIINILVELILTLIAAFQDSFSLLQLDHLKLAQALQGVSSLFLLGLATSILFKILPSTRVQWRDIWLGALLTTGLLKGLQQLVSNSIITIGSHFLSYGIIGNVIILLLWIYLTCAIFLLGCQLSYVYAHLLGSYRPRGLD</sequence>
<reference evidence="8" key="1">
    <citation type="submission" date="2023-07" db="EMBL/GenBank/DDBJ databases">
        <authorList>
            <person name="Luz R."/>
            <person name="Cordeiro R."/>
            <person name="Fonseca A."/>
            <person name="Goncalves V."/>
        </authorList>
    </citation>
    <scope>NUCLEOTIDE SEQUENCE [LARGE SCALE GENOMIC DNA]</scope>
    <source>
        <strain evidence="8">BACA0444</strain>
    </source>
</reference>
<evidence type="ECO:0000313" key="7">
    <source>
        <dbReference type="EMBL" id="MDS3860421.1"/>
    </source>
</evidence>
<dbReference type="PANTHER" id="PTHR30213">
    <property type="entry name" value="INNER MEMBRANE PROTEIN YHJD"/>
    <property type="match status" value="1"/>
</dbReference>
<dbReference type="InterPro" id="IPR017039">
    <property type="entry name" value="Virul_fac_BrkB"/>
</dbReference>
<dbReference type="PANTHER" id="PTHR30213:SF1">
    <property type="entry name" value="INNER MEMBRANE PROTEIN YHJD"/>
    <property type="match status" value="1"/>
</dbReference>
<feature type="transmembrane region" description="Helical" evidence="6">
    <location>
        <begin position="54"/>
        <end position="77"/>
    </location>
</feature>
<feature type="transmembrane region" description="Helical" evidence="6">
    <location>
        <begin position="168"/>
        <end position="201"/>
    </location>
</feature>
<dbReference type="Pfam" id="PF03631">
    <property type="entry name" value="Virul_fac_BrkB"/>
    <property type="match status" value="1"/>
</dbReference>
<gene>
    <name evidence="7" type="ORF">RIF25_06320</name>
</gene>
<evidence type="ECO:0000256" key="2">
    <source>
        <dbReference type="ARBA" id="ARBA00022475"/>
    </source>
</evidence>
<protein>
    <submittedName>
        <fullName evidence="7">YihY/virulence factor BrkB family protein</fullName>
    </submittedName>
</protein>
<dbReference type="NCBIfam" id="TIGR00765">
    <property type="entry name" value="yihY_not_rbn"/>
    <property type="match status" value="1"/>
</dbReference>
<evidence type="ECO:0000313" key="8">
    <source>
        <dbReference type="Proteomes" id="UP001268256"/>
    </source>
</evidence>
<evidence type="ECO:0000256" key="5">
    <source>
        <dbReference type="ARBA" id="ARBA00023136"/>
    </source>
</evidence>
<evidence type="ECO:0000256" key="1">
    <source>
        <dbReference type="ARBA" id="ARBA00004651"/>
    </source>
</evidence>
<dbReference type="RefSeq" id="WP_322877697.1">
    <property type="nucleotide sequence ID" value="NZ_JAVMIP010000004.1"/>
</dbReference>
<feature type="transmembrane region" description="Helical" evidence="6">
    <location>
        <begin position="117"/>
        <end position="140"/>
    </location>
</feature>
<organism evidence="7 8">
    <name type="scientific">Pseudocalidococcus azoricus BACA0444</name>
    <dbReference type="NCBI Taxonomy" id="2918990"/>
    <lineage>
        <taxon>Bacteria</taxon>
        <taxon>Bacillati</taxon>
        <taxon>Cyanobacteriota</taxon>
        <taxon>Cyanophyceae</taxon>
        <taxon>Acaryochloridales</taxon>
        <taxon>Thermosynechococcaceae</taxon>
        <taxon>Pseudocalidococcus</taxon>
        <taxon>Pseudocalidococcus azoricus</taxon>
    </lineage>
</organism>
<keyword evidence="4 6" id="KW-1133">Transmembrane helix</keyword>
<feature type="transmembrane region" description="Helical" evidence="6">
    <location>
        <begin position="221"/>
        <end position="239"/>
    </location>
</feature>
<evidence type="ECO:0000256" key="3">
    <source>
        <dbReference type="ARBA" id="ARBA00022692"/>
    </source>
</evidence>
<dbReference type="Proteomes" id="UP001268256">
    <property type="component" value="Unassembled WGS sequence"/>
</dbReference>
<dbReference type="EMBL" id="JAVMIP010000004">
    <property type="protein sequence ID" value="MDS3860421.1"/>
    <property type="molecule type" value="Genomic_DNA"/>
</dbReference>
<evidence type="ECO:0000256" key="6">
    <source>
        <dbReference type="SAM" id="Phobius"/>
    </source>
</evidence>
<keyword evidence="5 6" id="KW-0472">Membrane</keyword>
<dbReference type="AlphaFoldDB" id="A0AAE4FT03"/>
<dbReference type="PIRSF" id="PIRSF035875">
    <property type="entry name" value="RNase_BN"/>
    <property type="match status" value="1"/>
</dbReference>
<keyword evidence="8" id="KW-1185">Reference proteome</keyword>
<feature type="transmembrane region" description="Helical" evidence="6">
    <location>
        <begin position="278"/>
        <end position="311"/>
    </location>
</feature>
<proteinExistence type="predicted"/>
<feature type="transmembrane region" description="Helical" evidence="6">
    <location>
        <begin position="251"/>
        <end position="272"/>
    </location>
</feature>
<keyword evidence="3 6" id="KW-0812">Transmembrane</keyword>
<evidence type="ECO:0000256" key="4">
    <source>
        <dbReference type="ARBA" id="ARBA00022989"/>
    </source>
</evidence>
<name>A0AAE4FT03_9CYAN</name>
<accession>A0AAE4FT03</accession>
<keyword evidence="2" id="KW-1003">Cell membrane</keyword>